<dbReference type="GO" id="GO:0005506">
    <property type="term" value="F:iron ion binding"/>
    <property type="evidence" value="ECO:0007669"/>
    <property type="project" value="InterPro"/>
</dbReference>
<dbReference type="Pfam" id="PF00067">
    <property type="entry name" value="p450"/>
    <property type="match status" value="1"/>
</dbReference>
<keyword evidence="7" id="KW-0503">Monooxygenase</keyword>
<evidence type="ECO:0000256" key="4">
    <source>
        <dbReference type="ARBA" id="ARBA00022857"/>
    </source>
</evidence>
<comment type="pathway">
    <text evidence="9">Antibiotic biosynthesis; mycinamicin biosynthesis.</text>
</comment>
<dbReference type="GO" id="GO:0036199">
    <property type="term" value="F:cholest-4-en-3-one 26-monooxygenase activity"/>
    <property type="evidence" value="ECO:0007669"/>
    <property type="project" value="TreeGrafter"/>
</dbReference>
<dbReference type="PRINTS" id="PR00359">
    <property type="entry name" value="BP450"/>
</dbReference>
<evidence type="ECO:0000256" key="8">
    <source>
        <dbReference type="ARBA" id="ARBA00023194"/>
    </source>
</evidence>
<keyword evidence="4" id="KW-0521">NADP</keyword>
<evidence type="ECO:0000256" key="6">
    <source>
        <dbReference type="ARBA" id="ARBA00023004"/>
    </source>
</evidence>
<dbReference type="PANTHER" id="PTHR46696:SF4">
    <property type="entry name" value="BIOTIN BIOSYNTHESIS CYTOCHROME P450"/>
    <property type="match status" value="1"/>
</dbReference>
<dbReference type="EMBL" id="LRQV01000031">
    <property type="protein sequence ID" value="KXK61867.1"/>
    <property type="molecule type" value="Genomic_DNA"/>
</dbReference>
<keyword evidence="3" id="KW-0479">Metal-binding</keyword>
<accession>A0A136PU10</accession>
<dbReference type="Proteomes" id="UP000070620">
    <property type="component" value="Unassembled WGS sequence"/>
</dbReference>
<keyword evidence="8" id="KW-0045">Antibiotic biosynthesis</keyword>
<evidence type="ECO:0000256" key="7">
    <source>
        <dbReference type="ARBA" id="ARBA00023033"/>
    </source>
</evidence>
<dbReference type="AlphaFoldDB" id="A0A136PU10"/>
<keyword evidence="6" id="KW-0408">Iron</keyword>
<evidence type="ECO:0000256" key="9">
    <source>
        <dbReference type="ARBA" id="ARBA00060683"/>
    </source>
</evidence>
<evidence type="ECO:0000313" key="10">
    <source>
        <dbReference type="EMBL" id="KXK61867.1"/>
    </source>
</evidence>
<evidence type="ECO:0000256" key="5">
    <source>
        <dbReference type="ARBA" id="ARBA00023002"/>
    </source>
</evidence>
<proteinExistence type="inferred from homology"/>
<comment type="caution">
    <text evidence="10">The sequence shown here is derived from an EMBL/GenBank/DDBJ whole genome shotgun (WGS) entry which is preliminary data.</text>
</comment>
<dbReference type="CDD" id="cd11033">
    <property type="entry name" value="CYP142-like"/>
    <property type="match status" value="1"/>
</dbReference>
<keyword evidence="5" id="KW-0560">Oxidoreductase</keyword>
<reference evidence="10 11" key="1">
    <citation type="submission" date="2016-01" db="EMBL/GenBank/DDBJ databases">
        <title>Whole genome sequence and analysis of Micromonospora rosaria DSM 803, which can produce antibacterial substance rosamicin.</title>
        <authorList>
            <person name="Yang H."/>
            <person name="He X."/>
            <person name="Zhu D."/>
        </authorList>
    </citation>
    <scope>NUCLEOTIDE SEQUENCE [LARGE SCALE GENOMIC DNA]</scope>
    <source>
        <strain evidence="10 11">DSM 803</strain>
    </source>
</reference>
<evidence type="ECO:0000313" key="11">
    <source>
        <dbReference type="Proteomes" id="UP000070620"/>
    </source>
</evidence>
<keyword evidence="11" id="KW-1185">Reference proteome</keyword>
<dbReference type="InterPro" id="IPR002397">
    <property type="entry name" value="Cyt_P450_B"/>
</dbReference>
<dbReference type="GO" id="GO:0006707">
    <property type="term" value="P:cholesterol catabolic process"/>
    <property type="evidence" value="ECO:0007669"/>
    <property type="project" value="TreeGrafter"/>
</dbReference>
<comment type="similarity">
    <text evidence="1">Belongs to the cytochrome P450 family.</text>
</comment>
<dbReference type="OrthoDB" id="4156795at2"/>
<sequence length="394" mass="43175">MLADPDLARDGDPETLWARLRAQGPIHRVERDRDWFWAVVTHAEILRVLRDHTRFTSERGMRLDDNPEATATAAGKMLIVSDPPRHGEIRRVVNSAFTPRVVARLERTMRATAARIVDEALRDGGCDLVRVAARLPASVICDMLGVPAEDWDFMVERTTVAFGPTGGRAETLTVAEAHAEILLYFEELLARRRRDPREDLISTLIAARIRDVPLTDEEILLNCDGLLSGGNETTRHATAGGLLALAAAPGQWSRLRRDPALLAPAVQEVLRFTSPATHVVRTAVVPARVGGHLVRPGERVAAWLASGNRDEAVFADAATFDVTRAPNPHLAFASGTHYCLGAALATTELTAMIGEVLRRVERVEPAGPVVRTRSNLVRGYDSVPVTLVPRKDRP</sequence>
<protein>
    <submittedName>
        <fullName evidence="10">Cytochrome</fullName>
    </submittedName>
</protein>
<gene>
    <name evidence="10" type="ORF">AWW66_11325</name>
</gene>
<keyword evidence="2" id="KW-0349">Heme</keyword>
<evidence type="ECO:0000256" key="2">
    <source>
        <dbReference type="ARBA" id="ARBA00022617"/>
    </source>
</evidence>
<dbReference type="SUPFAM" id="SSF48264">
    <property type="entry name" value="Cytochrome P450"/>
    <property type="match status" value="1"/>
</dbReference>
<evidence type="ECO:0000256" key="3">
    <source>
        <dbReference type="ARBA" id="ARBA00022723"/>
    </source>
</evidence>
<dbReference type="PANTHER" id="PTHR46696">
    <property type="entry name" value="P450, PUTATIVE (EUROFUNG)-RELATED"/>
    <property type="match status" value="1"/>
</dbReference>
<dbReference type="InterPro" id="IPR001128">
    <property type="entry name" value="Cyt_P450"/>
</dbReference>
<name>A0A136PU10_9ACTN</name>
<dbReference type="GO" id="GO:0008395">
    <property type="term" value="F:steroid hydroxylase activity"/>
    <property type="evidence" value="ECO:0007669"/>
    <property type="project" value="TreeGrafter"/>
</dbReference>
<dbReference type="FunFam" id="1.10.630.10:FF:000018">
    <property type="entry name" value="Cytochrome P450 monooxygenase"/>
    <property type="match status" value="1"/>
</dbReference>
<evidence type="ECO:0000256" key="1">
    <source>
        <dbReference type="ARBA" id="ARBA00010617"/>
    </source>
</evidence>
<organism evidence="10 11">
    <name type="scientific">Micromonospora rosaria</name>
    <dbReference type="NCBI Taxonomy" id="47874"/>
    <lineage>
        <taxon>Bacteria</taxon>
        <taxon>Bacillati</taxon>
        <taxon>Actinomycetota</taxon>
        <taxon>Actinomycetes</taxon>
        <taxon>Micromonosporales</taxon>
        <taxon>Micromonosporaceae</taxon>
        <taxon>Micromonospora</taxon>
    </lineage>
</organism>
<dbReference type="Gene3D" id="1.10.630.10">
    <property type="entry name" value="Cytochrome P450"/>
    <property type="match status" value="1"/>
</dbReference>
<dbReference type="GO" id="GO:0020037">
    <property type="term" value="F:heme binding"/>
    <property type="evidence" value="ECO:0007669"/>
    <property type="project" value="InterPro"/>
</dbReference>
<dbReference type="InterPro" id="IPR036396">
    <property type="entry name" value="Cyt_P450_sf"/>
</dbReference>
<dbReference type="GO" id="GO:0017000">
    <property type="term" value="P:antibiotic biosynthetic process"/>
    <property type="evidence" value="ECO:0007669"/>
    <property type="project" value="UniProtKB-KW"/>
</dbReference>